<reference evidence="1 2" key="1">
    <citation type="submission" date="2005-09" db="EMBL/GenBank/DDBJ databases">
        <authorList>
            <person name="Mural R.J."/>
            <person name="Li P.W."/>
            <person name="Adams M.D."/>
            <person name="Amanatides P.G."/>
            <person name="Baden-Tillson H."/>
            <person name="Barnstead M."/>
            <person name="Chin S.H."/>
            <person name="Dew I."/>
            <person name="Evans C.A."/>
            <person name="Ferriera S."/>
            <person name="Flanigan M."/>
            <person name="Fosler C."/>
            <person name="Glodek A."/>
            <person name="Gu Z."/>
            <person name="Holt R.A."/>
            <person name="Jennings D."/>
            <person name="Kraft C.L."/>
            <person name="Lu F."/>
            <person name="Nguyen T."/>
            <person name="Nusskern D.R."/>
            <person name="Pfannkoch C.M."/>
            <person name="Sitter C."/>
            <person name="Sutton G.G."/>
            <person name="Venter J.C."/>
            <person name="Wang Z."/>
            <person name="Woodage T."/>
            <person name="Zheng X.H."/>
            <person name="Zhong F."/>
        </authorList>
    </citation>
    <scope>NUCLEOTIDE SEQUENCE [LARGE SCALE GENOMIC DNA]</scope>
    <source>
        <strain>BN</strain>
        <strain evidence="2">Sprague-Dawley</strain>
    </source>
</reference>
<organism evidence="1 2">
    <name type="scientific">Rattus norvegicus</name>
    <name type="common">Rat</name>
    <dbReference type="NCBI Taxonomy" id="10116"/>
    <lineage>
        <taxon>Eukaryota</taxon>
        <taxon>Metazoa</taxon>
        <taxon>Chordata</taxon>
        <taxon>Craniata</taxon>
        <taxon>Vertebrata</taxon>
        <taxon>Euteleostomi</taxon>
        <taxon>Mammalia</taxon>
        <taxon>Eutheria</taxon>
        <taxon>Euarchontoglires</taxon>
        <taxon>Glires</taxon>
        <taxon>Rodentia</taxon>
        <taxon>Myomorpha</taxon>
        <taxon>Muroidea</taxon>
        <taxon>Muridae</taxon>
        <taxon>Murinae</taxon>
        <taxon>Rattus</taxon>
    </lineage>
</organism>
<gene>
    <name evidence="1" type="ORF">rCG_36222</name>
</gene>
<accession>A6IPX9</accession>
<dbReference type="Proteomes" id="UP000234681">
    <property type="component" value="Chromosome X"/>
</dbReference>
<dbReference type="AlphaFoldDB" id="A6IPX9"/>
<proteinExistence type="predicted"/>
<protein>
    <submittedName>
        <fullName evidence="1">RCG36222</fullName>
    </submittedName>
</protein>
<evidence type="ECO:0000313" key="1">
    <source>
        <dbReference type="EMBL" id="EDL96034.1"/>
    </source>
</evidence>
<dbReference type="EMBL" id="CH473966">
    <property type="protein sequence ID" value="EDL96034.1"/>
    <property type="molecule type" value="Genomic_DNA"/>
</dbReference>
<name>A6IPX9_RAT</name>
<sequence length="37" mass="4033">MTEEWVTLENVELDDIPGMTSTLATGMGDFVWACLVG</sequence>
<evidence type="ECO:0000313" key="2">
    <source>
        <dbReference type="Proteomes" id="UP000234681"/>
    </source>
</evidence>